<proteinExistence type="inferred from homology"/>
<protein>
    <submittedName>
        <fullName evidence="3">Methyltransferase type 11</fullName>
    </submittedName>
</protein>
<dbReference type="RefSeq" id="XP_014173248.1">
    <property type="nucleotide sequence ID" value="XM_014317773.1"/>
</dbReference>
<gene>
    <name evidence="3" type="ORF">CMQ_694</name>
</gene>
<feature type="region of interest" description="Disordered" evidence="2">
    <location>
        <begin position="1"/>
        <end position="32"/>
    </location>
</feature>
<keyword evidence="3" id="KW-0489">Methyltransferase</keyword>
<dbReference type="eggNOG" id="ENOG502QSKG">
    <property type="taxonomic scope" value="Eukaryota"/>
</dbReference>
<reference evidence="3 4" key="1">
    <citation type="journal article" date="2011" name="Proc. Natl. Acad. Sci. U.S.A.">
        <title>Genome and transcriptome analyses of the mountain pine beetle-fungal symbiont Grosmannia clavigera, a lodgepole pine pathogen.</title>
        <authorList>
            <person name="DiGuistini S."/>
            <person name="Wang Y."/>
            <person name="Liao N.Y."/>
            <person name="Taylor G."/>
            <person name="Tanguay P."/>
            <person name="Feau N."/>
            <person name="Henrissat B."/>
            <person name="Chan S.K."/>
            <person name="Hesse-Orce U."/>
            <person name="Alamouti S.M."/>
            <person name="Tsui C.K.M."/>
            <person name="Docking R.T."/>
            <person name="Levasseur A."/>
            <person name="Haridas S."/>
            <person name="Robertson G."/>
            <person name="Birol I."/>
            <person name="Holt R.A."/>
            <person name="Marra M.A."/>
            <person name="Hamelin R.C."/>
            <person name="Hirst M."/>
            <person name="Jones S.J.M."/>
            <person name="Bohlmann J."/>
            <person name="Breuil C."/>
        </authorList>
    </citation>
    <scope>NUCLEOTIDE SEQUENCE [LARGE SCALE GENOMIC DNA]</scope>
    <source>
        <strain evidence="4">kw1407 / UAMH 11150</strain>
    </source>
</reference>
<dbReference type="EMBL" id="GL629765">
    <property type="protein sequence ID" value="EFX03766.1"/>
    <property type="molecule type" value="Genomic_DNA"/>
</dbReference>
<dbReference type="InParanoid" id="F0XES9"/>
<organism evidence="4">
    <name type="scientific">Grosmannia clavigera (strain kw1407 / UAMH 11150)</name>
    <name type="common">Blue stain fungus</name>
    <name type="synonym">Graphiocladiella clavigera</name>
    <dbReference type="NCBI Taxonomy" id="655863"/>
    <lineage>
        <taxon>Eukaryota</taxon>
        <taxon>Fungi</taxon>
        <taxon>Dikarya</taxon>
        <taxon>Ascomycota</taxon>
        <taxon>Pezizomycotina</taxon>
        <taxon>Sordariomycetes</taxon>
        <taxon>Sordariomycetidae</taxon>
        <taxon>Ophiostomatales</taxon>
        <taxon>Ophiostomataceae</taxon>
        <taxon>Leptographium</taxon>
    </lineage>
</organism>
<dbReference type="OrthoDB" id="2013972at2759"/>
<evidence type="ECO:0000256" key="1">
    <source>
        <dbReference type="ARBA" id="ARBA00038158"/>
    </source>
</evidence>
<comment type="similarity">
    <text evidence="1">Belongs to the methyltransferase superfamily. LaeA methyltransferase family.</text>
</comment>
<sequence>MATSPAQENAPVLAPDVGDPQDGDSTLGDEQSFLSSDSLASSILRYREINGRTYHNLRGPGNYYGANDEKQKNTIDLQHHVLTLALEGKLHLAPLPDTVGKVVDVGTGTGIWAIDFGDAHPEATVTGFDLSPIQPSLVDDFLLDWTFEENSLDFVYMRWLVGCVPDWAELCKNAYRCLKPGGWIESFDSNGYYLSDDGSVKEGTAIFQYGEFFRLGAEKIGLKASFHVVRDELQRKGMEAAGFVNIHEKNIKVPGSEWPRDPKQKEIGMFAQAAVDDIEGLVSLMATELGWTPAEITVMAAKMRRELRDPNIHPHYVSKAVWAQKPVV</sequence>
<dbReference type="PANTHER" id="PTHR43591">
    <property type="entry name" value="METHYLTRANSFERASE"/>
    <property type="match status" value="1"/>
</dbReference>
<dbReference type="Pfam" id="PF13489">
    <property type="entry name" value="Methyltransf_23"/>
    <property type="match status" value="1"/>
</dbReference>
<keyword evidence="4" id="KW-1185">Reference proteome</keyword>
<dbReference type="CDD" id="cd02440">
    <property type="entry name" value="AdoMet_MTases"/>
    <property type="match status" value="1"/>
</dbReference>
<name>F0XES9_GROCL</name>
<dbReference type="AlphaFoldDB" id="F0XES9"/>
<dbReference type="Gene3D" id="3.40.50.150">
    <property type="entry name" value="Vaccinia Virus protein VP39"/>
    <property type="match status" value="1"/>
</dbReference>
<evidence type="ECO:0000313" key="4">
    <source>
        <dbReference type="Proteomes" id="UP000007796"/>
    </source>
</evidence>
<dbReference type="InterPro" id="IPR029063">
    <property type="entry name" value="SAM-dependent_MTases_sf"/>
</dbReference>
<dbReference type="GO" id="GO:0008168">
    <property type="term" value="F:methyltransferase activity"/>
    <property type="evidence" value="ECO:0007669"/>
    <property type="project" value="UniProtKB-KW"/>
</dbReference>
<dbReference type="HOGENOM" id="CLU_010595_0_0_1"/>
<dbReference type="PANTHER" id="PTHR43591:SF10">
    <property type="entry name" value="ABC TRANSMEMBRANE TYPE-1 DOMAIN-CONTAINING PROTEIN-RELATED"/>
    <property type="match status" value="1"/>
</dbReference>
<dbReference type="GO" id="GO:0032259">
    <property type="term" value="P:methylation"/>
    <property type="evidence" value="ECO:0007669"/>
    <property type="project" value="UniProtKB-KW"/>
</dbReference>
<dbReference type="GeneID" id="25980428"/>
<evidence type="ECO:0000256" key="2">
    <source>
        <dbReference type="SAM" id="MobiDB-lite"/>
    </source>
</evidence>
<evidence type="ECO:0000313" key="3">
    <source>
        <dbReference type="EMBL" id="EFX03766.1"/>
    </source>
</evidence>
<dbReference type="SUPFAM" id="SSF53335">
    <property type="entry name" value="S-adenosyl-L-methionine-dependent methyltransferases"/>
    <property type="match status" value="1"/>
</dbReference>
<keyword evidence="3" id="KW-0808">Transferase</keyword>
<dbReference type="STRING" id="655863.F0XES9"/>
<dbReference type="Proteomes" id="UP000007796">
    <property type="component" value="Unassembled WGS sequence"/>
</dbReference>
<accession>F0XES9</accession>